<dbReference type="PANTHER" id="PTHR43019">
    <property type="entry name" value="SERINE ENDOPROTEASE DEGS"/>
    <property type="match status" value="1"/>
</dbReference>
<comment type="caution">
    <text evidence="4">The sequence shown here is derived from an EMBL/GenBank/DDBJ whole genome shotgun (WGS) entry which is preliminary data.</text>
</comment>
<dbReference type="PRINTS" id="PR00834">
    <property type="entry name" value="PROTEASES2C"/>
</dbReference>
<feature type="coiled-coil region" evidence="1">
    <location>
        <begin position="260"/>
        <end position="291"/>
    </location>
</feature>
<accession>A0ABV0CVX2</accession>
<gene>
    <name evidence="4" type="ORF">ABDJ38_07480</name>
</gene>
<evidence type="ECO:0000256" key="2">
    <source>
        <dbReference type="SAM" id="Phobius"/>
    </source>
</evidence>
<feature type="transmembrane region" description="Helical" evidence="2">
    <location>
        <begin position="335"/>
        <end position="353"/>
    </location>
</feature>
<dbReference type="GO" id="GO:0006508">
    <property type="term" value="P:proteolysis"/>
    <property type="evidence" value="ECO:0007669"/>
    <property type="project" value="UniProtKB-KW"/>
</dbReference>
<dbReference type="Proteomes" id="UP001484535">
    <property type="component" value="Unassembled WGS sequence"/>
</dbReference>
<dbReference type="Gene3D" id="2.40.10.10">
    <property type="entry name" value="Trypsin-like serine proteases"/>
    <property type="match status" value="2"/>
</dbReference>
<proteinExistence type="predicted"/>
<keyword evidence="4" id="KW-0378">Hydrolase</keyword>
<keyword evidence="3" id="KW-0732">Signal</keyword>
<keyword evidence="1" id="KW-0175">Coiled coil</keyword>
<keyword evidence="2" id="KW-1133">Transmembrane helix</keyword>
<dbReference type="SUPFAM" id="SSF50494">
    <property type="entry name" value="Trypsin-like serine proteases"/>
    <property type="match status" value="1"/>
</dbReference>
<dbReference type="RefSeq" id="WP_346784462.1">
    <property type="nucleotide sequence ID" value="NZ_JBDLBR010000002.1"/>
</dbReference>
<dbReference type="EMBL" id="JBDLBR010000002">
    <property type="protein sequence ID" value="MEN7537012.1"/>
    <property type="molecule type" value="Genomic_DNA"/>
</dbReference>
<keyword evidence="4" id="KW-0645">Protease</keyword>
<feature type="signal peptide" evidence="3">
    <location>
        <begin position="1"/>
        <end position="28"/>
    </location>
</feature>
<keyword evidence="2" id="KW-0812">Transmembrane</keyword>
<feature type="chain" id="PRO_5046985861" evidence="3">
    <location>
        <begin position="29"/>
        <end position="525"/>
    </location>
</feature>
<dbReference type="GO" id="GO:0008233">
    <property type="term" value="F:peptidase activity"/>
    <property type="evidence" value="ECO:0007669"/>
    <property type="project" value="UniProtKB-KW"/>
</dbReference>
<reference evidence="4 5" key="1">
    <citation type="submission" date="2024-05" db="EMBL/GenBank/DDBJ databases">
        <authorList>
            <person name="Park S."/>
        </authorList>
    </citation>
    <scope>NUCLEOTIDE SEQUENCE [LARGE SCALE GENOMIC DNA]</scope>
    <source>
        <strain evidence="4 5">DGU5</strain>
    </source>
</reference>
<dbReference type="InterPro" id="IPR001940">
    <property type="entry name" value="Peptidase_S1C"/>
</dbReference>
<keyword evidence="2" id="KW-0472">Membrane</keyword>
<sequence length="525" mass="56678">MIAHSIRKLALTLSILFAAMIVTAPAQADEADIAAAARGVVRVVIIGRDGDQIFPIAHGTGFVVGDERIITNAHVINPAIEDKRLSIGIVPPEGGDAVYARPISVSPRNDLAILATTKPMNLPVLTIAGNPVSGQSAVTAIGYPMNVDRAQGLDQNDLFRATPPVMSTGFLSGRRPSREMDTLLHTAPIARGNSGGPLVDDCGRVIGINSFGAESEGTEAEFFFAVSTRELLPFLRANDIQPQLNALACRSLAELDAQDEERRQQMISAEQRRAEQAEAELARREEELRRNLTYRTIDTRANRMALALLLFVIALAAGGGAYLMHLRGDMRQRAIIGSVAVVALVGAAIAWLTRPTFADIERDLAAALFPELPAGEPSNQPSGAIVSEATYSCVLDQQRSRVTSAPKQDLEINWSTQGCVNGRTQYGLNAGDWTRVLVPSTEAAVSVNRFDPETSEYVVERYLLDRDAMSNARELRKQYEAPQCGGGEQAARKLGIDQGAVMTALPDRPNERLVYRCTLSESGPD</sequence>
<feature type="transmembrane region" description="Helical" evidence="2">
    <location>
        <begin position="304"/>
        <end position="323"/>
    </location>
</feature>
<dbReference type="InterPro" id="IPR009003">
    <property type="entry name" value="Peptidase_S1_PA"/>
</dbReference>
<organism evidence="4 5">
    <name type="scientific">Aurantiacibacter flavus</name>
    <dbReference type="NCBI Taxonomy" id="3145232"/>
    <lineage>
        <taxon>Bacteria</taxon>
        <taxon>Pseudomonadati</taxon>
        <taxon>Pseudomonadota</taxon>
        <taxon>Alphaproteobacteria</taxon>
        <taxon>Sphingomonadales</taxon>
        <taxon>Erythrobacteraceae</taxon>
        <taxon>Aurantiacibacter</taxon>
    </lineage>
</organism>
<keyword evidence="5" id="KW-1185">Reference proteome</keyword>
<evidence type="ECO:0000256" key="1">
    <source>
        <dbReference type="SAM" id="Coils"/>
    </source>
</evidence>
<evidence type="ECO:0000313" key="5">
    <source>
        <dbReference type="Proteomes" id="UP001484535"/>
    </source>
</evidence>
<protein>
    <submittedName>
        <fullName evidence="4">Serine protease</fullName>
    </submittedName>
</protein>
<dbReference type="Pfam" id="PF13365">
    <property type="entry name" value="Trypsin_2"/>
    <property type="match status" value="1"/>
</dbReference>
<name>A0ABV0CVX2_9SPHN</name>
<dbReference type="InterPro" id="IPR043504">
    <property type="entry name" value="Peptidase_S1_PA_chymotrypsin"/>
</dbReference>
<evidence type="ECO:0000256" key="3">
    <source>
        <dbReference type="SAM" id="SignalP"/>
    </source>
</evidence>
<dbReference type="PANTHER" id="PTHR43019:SF23">
    <property type="entry name" value="PROTEASE DO-LIKE 5, CHLOROPLASTIC"/>
    <property type="match status" value="1"/>
</dbReference>
<evidence type="ECO:0000313" key="4">
    <source>
        <dbReference type="EMBL" id="MEN7537012.1"/>
    </source>
</evidence>